<gene>
    <name evidence="10" type="ORF">GPY42_04620</name>
</gene>
<dbReference type="InterPro" id="IPR020846">
    <property type="entry name" value="MFS_dom"/>
</dbReference>
<dbReference type="PROSITE" id="PS50850">
    <property type="entry name" value="MFS"/>
    <property type="match status" value="1"/>
</dbReference>
<evidence type="ECO:0000313" key="10">
    <source>
        <dbReference type="EMBL" id="NDL24515.1"/>
    </source>
</evidence>
<feature type="transmembrane region" description="Helical" evidence="8">
    <location>
        <begin position="37"/>
        <end position="59"/>
    </location>
</feature>
<feature type="transmembrane region" description="Helical" evidence="8">
    <location>
        <begin position="241"/>
        <end position="259"/>
    </location>
</feature>
<reference evidence="10 11" key="1">
    <citation type="submission" date="2019-12" db="EMBL/GenBank/DDBJ databases">
        <title>Engineering Photorhabdus to improve their lethality against agricultural pests.</title>
        <authorList>
            <person name="Machado R.A.R."/>
        </authorList>
    </citation>
    <scope>NUCLEOTIDE SEQUENCE [LARGE SCALE GENOMIC DNA]</scope>
    <source>
        <strain evidence="10 11">M-HU2</strain>
    </source>
</reference>
<keyword evidence="11" id="KW-1185">Reference proteome</keyword>
<feature type="transmembrane region" description="Helical" evidence="8">
    <location>
        <begin position="66"/>
        <end position="85"/>
    </location>
</feature>
<dbReference type="PANTHER" id="PTHR43271:SF2">
    <property type="entry name" value="BLL2771 PROTEIN"/>
    <property type="match status" value="1"/>
</dbReference>
<feature type="transmembrane region" description="Helical" evidence="8">
    <location>
        <begin position="329"/>
        <end position="351"/>
    </location>
</feature>
<dbReference type="Gene3D" id="1.20.1250.20">
    <property type="entry name" value="MFS general substrate transporter like domains"/>
    <property type="match status" value="1"/>
</dbReference>
<proteinExistence type="inferred from homology"/>
<keyword evidence="6 8" id="KW-1133">Transmembrane helix</keyword>
<dbReference type="Pfam" id="PF07690">
    <property type="entry name" value="MFS_1"/>
    <property type="match status" value="1"/>
</dbReference>
<dbReference type="InterPro" id="IPR036259">
    <property type="entry name" value="MFS_trans_sf"/>
</dbReference>
<comment type="caution">
    <text evidence="10">The sequence shown here is derived from an EMBL/GenBank/DDBJ whole genome shotgun (WGS) entry which is preliminary data.</text>
</comment>
<evidence type="ECO:0000256" key="5">
    <source>
        <dbReference type="ARBA" id="ARBA00022692"/>
    </source>
</evidence>
<evidence type="ECO:0000256" key="4">
    <source>
        <dbReference type="ARBA" id="ARBA00022475"/>
    </source>
</evidence>
<dbReference type="RefSeq" id="WP_113041187.1">
    <property type="nucleotide sequence ID" value="NZ_WSEW01000004.1"/>
</dbReference>
<evidence type="ECO:0000256" key="7">
    <source>
        <dbReference type="ARBA" id="ARBA00023136"/>
    </source>
</evidence>
<dbReference type="EMBL" id="WSFE01000004">
    <property type="protein sequence ID" value="NDL24515.1"/>
    <property type="molecule type" value="Genomic_DNA"/>
</dbReference>
<keyword evidence="7 8" id="KW-0472">Membrane</keyword>
<feature type="transmembrane region" description="Helical" evidence="8">
    <location>
        <begin position="271"/>
        <end position="292"/>
    </location>
</feature>
<evidence type="ECO:0000256" key="1">
    <source>
        <dbReference type="ARBA" id="ARBA00004651"/>
    </source>
</evidence>
<feature type="transmembrane region" description="Helical" evidence="8">
    <location>
        <begin position="205"/>
        <end position="229"/>
    </location>
</feature>
<protein>
    <submittedName>
        <fullName evidence="10">MFS transporter</fullName>
    </submittedName>
</protein>
<evidence type="ECO:0000256" key="2">
    <source>
        <dbReference type="ARBA" id="ARBA00008335"/>
    </source>
</evidence>
<comment type="subcellular location">
    <subcellularLocation>
        <location evidence="1">Cell membrane</location>
        <topology evidence="1">Multi-pass membrane protein</topology>
    </subcellularLocation>
</comment>
<evidence type="ECO:0000256" key="3">
    <source>
        <dbReference type="ARBA" id="ARBA00022448"/>
    </source>
</evidence>
<accession>A0ABX0AUP6</accession>
<feature type="transmembrane region" description="Helical" evidence="8">
    <location>
        <begin position="150"/>
        <end position="172"/>
    </location>
</feature>
<feature type="domain" description="Major facilitator superfamily (MFS) profile" evidence="9">
    <location>
        <begin position="1"/>
        <end position="381"/>
    </location>
</feature>
<keyword evidence="5 8" id="KW-0812">Transmembrane</keyword>
<dbReference type="PANTHER" id="PTHR43271">
    <property type="entry name" value="BLL2771 PROTEIN"/>
    <property type="match status" value="1"/>
</dbReference>
<keyword evidence="3" id="KW-0813">Transport</keyword>
<dbReference type="SUPFAM" id="SSF103473">
    <property type="entry name" value="MFS general substrate transporter"/>
    <property type="match status" value="1"/>
</dbReference>
<feature type="transmembrane region" description="Helical" evidence="8">
    <location>
        <begin position="357"/>
        <end position="379"/>
    </location>
</feature>
<evidence type="ECO:0000259" key="9">
    <source>
        <dbReference type="PROSITE" id="PS50850"/>
    </source>
</evidence>
<organism evidence="10 11">
    <name type="scientific">Photorhabdus kayaii</name>
    <dbReference type="NCBI Taxonomy" id="230088"/>
    <lineage>
        <taxon>Bacteria</taxon>
        <taxon>Pseudomonadati</taxon>
        <taxon>Pseudomonadota</taxon>
        <taxon>Gammaproteobacteria</taxon>
        <taxon>Enterobacterales</taxon>
        <taxon>Morganellaceae</taxon>
        <taxon>Photorhabdus</taxon>
    </lineage>
</organism>
<evidence type="ECO:0000256" key="6">
    <source>
        <dbReference type="ARBA" id="ARBA00022989"/>
    </source>
</evidence>
<evidence type="ECO:0000256" key="8">
    <source>
        <dbReference type="SAM" id="Phobius"/>
    </source>
</evidence>
<feature type="transmembrane region" description="Helical" evidence="8">
    <location>
        <begin position="91"/>
        <end position="113"/>
    </location>
</feature>
<feature type="transmembrane region" description="Helical" evidence="8">
    <location>
        <begin position="298"/>
        <end position="317"/>
    </location>
</feature>
<dbReference type="InterPro" id="IPR011701">
    <property type="entry name" value="MFS"/>
</dbReference>
<dbReference type="Proteomes" id="UP000470051">
    <property type="component" value="Unassembled WGS sequence"/>
</dbReference>
<evidence type="ECO:0000313" key="11">
    <source>
        <dbReference type="Proteomes" id="UP000470051"/>
    </source>
</evidence>
<name>A0ABX0AUP6_9GAMM</name>
<sequence length="389" mass="43126">MRLFLFICSTAAFFNLYQLQALYPWLTARFGVMPTTAGWLNMASLLGMMMTAPFVSQWVWKFGTAYALKAGLCGLILLNLCIGFSDSIQQLFIIRIMQGFIVPAVLTASMVLISQTESEHKRTHVVSCYVAGTVLGSTLSRFYPAIATDVVGWTLGFFTCAFWLTLALILVIHRLGHVSVTSEDNTNPPEYVLRSIFPLVIKEKWLLIALLSGFGLLFTQSAIFTALGLRLAATPFNQQPTHIGLIYLACLPALIVILLSPYLHRKYSQSVLVIGAGILLWASIVMMGYSIVVVLSGVIIFAICTYFIQTLTTRLVSQVHYIPVTFASGLYLSCYYGGGALGAIFSGYAFYQSGWYGVMKFLAIVHLIIILVLFLFIHLRKEIHPNVHP</sequence>
<comment type="similarity">
    <text evidence="2">Belongs to the major facilitator superfamily.</text>
</comment>
<keyword evidence="4" id="KW-1003">Cell membrane</keyword>